<keyword evidence="4" id="KW-0902">Two-component regulatory system</keyword>
<keyword evidence="6 9" id="KW-0238">DNA-binding</keyword>
<evidence type="ECO:0000259" key="10">
    <source>
        <dbReference type="PROSITE" id="PS50110"/>
    </source>
</evidence>
<sequence length="220" mass="25403">MRNILLIQQSQVGEFNFEQQLNNLGFKVTVVNNALQALVKLESNNYEVALVDLSLERLESFWLLATRKLTTTVIALAANNSTLEKISALEMGADDYLAKPFNLRELQLRLDVLKRRSHPSDFSAPTYDIRFNDNDSSITCAGSNIQLTNTEYKLFRYLFERKGKVVTKDELQQRVLHKKLGKFDRNLDMHISNTRRKLTQQNLPRDLINTVRGQGYSFNF</sequence>
<reference evidence="12" key="1">
    <citation type="submission" date="2022-01" db="EMBL/GenBank/DDBJ databases">
        <title>Whole genome-based taxonomy of the Shewanellaceae.</title>
        <authorList>
            <person name="Martin-Rodriguez A.J."/>
        </authorList>
    </citation>
    <scope>NUCLEOTIDE SEQUENCE</scope>
    <source>
        <strain evidence="12">DSM 16422</strain>
    </source>
</reference>
<keyword evidence="3 8" id="KW-0597">Phosphoprotein</keyword>
<comment type="subcellular location">
    <subcellularLocation>
        <location evidence="1">Cytoplasm</location>
    </subcellularLocation>
</comment>
<feature type="domain" description="Response regulatory" evidence="10">
    <location>
        <begin position="3"/>
        <end position="114"/>
    </location>
</feature>
<gene>
    <name evidence="12" type="ORF">L2672_07465</name>
</gene>
<dbReference type="GO" id="GO:0032993">
    <property type="term" value="C:protein-DNA complex"/>
    <property type="evidence" value="ECO:0007669"/>
    <property type="project" value="TreeGrafter"/>
</dbReference>
<protein>
    <submittedName>
        <fullName evidence="12">Response regulator transcription factor</fullName>
    </submittedName>
</protein>
<dbReference type="InterPro" id="IPR011006">
    <property type="entry name" value="CheY-like_superfamily"/>
</dbReference>
<dbReference type="GO" id="GO:0006355">
    <property type="term" value="P:regulation of DNA-templated transcription"/>
    <property type="evidence" value="ECO:0007669"/>
    <property type="project" value="InterPro"/>
</dbReference>
<dbReference type="Pfam" id="PF00072">
    <property type="entry name" value="Response_reg"/>
    <property type="match status" value="1"/>
</dbReference>
<dbReference type="PANTHER" id="PTHR48111">
    <property type="entry name" value="REGULATOR OF RPOS"/>
    <property type="match status" value="1"/>
</dbReference>
<dbReference type="AlphaFoldDB" id="A0A9X1ZN37"/>
<dbReference type="GO" id="GO:0000156">
    <property type="term" value="F:phosphorelay response regulator activity"/>
    <property type="evidence" value="ECO:0007669"/>
    <property type="project" value="TreeGrafter"/>
</dbReference>
<dbReference type="SUPFAM" id="SSF46894">
    <property type="entry name" value="C-terminal effector domain of the bipartite response regulators"/>
    <property type="match status" value="1"/>
</dbReference>
<keyword evidence="2" id="KW-0963">Cytoplasm</keyword>
<dbReference type="GO" id="GO:0000976">
    <property type="term" value="F:transcription cis-regulatory region binding"/>
    <property type="evidence" value="ECO:0007669"/>
    <property type="project" value="TreeGrafter"/>
</dbReference>
<proteinExistence type="predicted"/>
<dbReference type="Gene3D" id="1.10.10.10">
    <property type="entry name" value="Winged helix-like DNA-binding domain superfamily/Winged helix DNA-binding domain"/>
    <property type="match status" value="1"/>
</dbReference>
<evidence type="ECO:0000256" key="3">
    <source>
        <dbReference type="ARBA" id="ARBA00022553"/>
    </source>
</evidence>
<dbReference type="InterPro" id="IPR036388">
    <property type="entry name" value="WH-like_DNA-bd_sf"/>
</dbReference>
<keyword evidence="7" id="KW-0804">Transcription</keyword>
<feature type="DNA-binding region" description="OmpR/PhoB-type" evidence="9">
    <location>
        <begin position="119"/>
        <end position="220"/>
    </location>
</feature>
<dbReference type="GO" id="GO:0005829">
    <property type="term" value="C:cytosol"/>
    <property type="evidence" value="ECO:0007669"/>
    <property type="project" value="TreeGrafter"/>
</dbReference>
<evidence type="ECO:0000256" key="1">
    <source>
        <dbReference type="ARBA" id="ARBA00004496"/>
    </source>
</evidence>
<evidence type="ECO:0000256" key="2">
    <source>
        <dbReference type="ARBA" id="ARBA00022490"/>
    </source>
</evidence>
<dbReference type="InterPro" id="IPR001867">
    <property type="entry name" value="OmpR/PhoB-type_DNA-bd"/>
</dbReference>
<evidence type="ECO:0000256" key="7">
    <source>
        <dbReference type="ARBA" id="ARBA00023163"/>
    </source>
</evidence>
<name>A0A9X1ZN37_9GAMM</name>
<dbReference type="SUPFAM" id="SSF52172">
    <property type="entry name" value="CheY-like"/>
    <property type="match status" value="1"/>
</dbReference>
<evidence type="ECO:0000256" key="6">
    <source>
        <dbReference type="ARBA" id="ARBA00023125"/>
    </source>
</evidence>
<dbReference type="Gene3D" id="6.10.250.690">
    <property type="match status" value="1"/>
</dbReference>
<feature type="domain" description="OmpR/PhoB-type" evidence="11">
    <location>
        <begin position="119"/>
        <end position="220"/>
    </location>
</feature>
<dbReference type="Pfam" id="PF00486">
    <property type="entry name" value="Trans_reg_C"/>
    <property type="match status" value="1"/>
</dbReference>
<keyword evidence="13" id="KW-1185">Reference proteome</keyword>
<dbReference type="SMART" id="SM00448">
    <property type="entry name" value="REC"/>
    <property type="match status" value="1"/>
</dbReference>
<evidence type="ECO:0000313" key="12">
    <source>
        <dbReference type="EMBL" id="MCL1142525.1"/>
    </source>
</evidence>
<evidence type="ECO:0000256" key="8">
    <source>
        <dbReference type="PROSITE-ProRule" id="PRU00169"/>
    </source>
</evidence>
<feature type="modified residue" description="4-aspartylphosphate" evidence="8">
    <location>
        <position position="52"/>
    </location>
</feature>
<dbReference type="PROSITE" id="PS51755">
    <property type="entry name" value="OMPR_PHOB"/>
    <property type="match status" value="1"/>
</dbReference>
<evidence type="ECO:0000256" key="4">
    <source>
        <dbReference type="ARBA" id="ARBA00023012"/>
    </source>
</evidence>
<evidence type="ECO:0000256" key="9">
    <source>
        <dbReference type="PROSITE-ProRule" id="PRU01091"/>
    </source>
</evidence>
<dbReference type="EMBL" id="JAKIKP010000004">
    <property type="protein sequence ID" value="MCL1142525.1"/>
    <property type="molecule type" value="Genomic_DNA"/>
</dbReference>
<organism evidence="12 13">
    <name type="scientific">Shewanella gaetbuli</name>
    <dbReference type="NCBI Taxonomy" id="220752"/>
    <lineage>
        <taxon>Bacteria</taxon>
        <taxon>Pseudomonadati</taxon>
        <taxon>Pseudomonadota</taxon>
        <taxon>Gammaproteobacteria</taxon>
        <taxon>Alteromonadales</taxon>
        <taxon>Shewanellaceae</taxon>
        <taxon>Shewanella</taxon>
    </lineage>
</organism>
<evidence type="ECO:0000259" key="11">
    <source>
        <dbReference type="PROSITE" id="PS51755"/>
    </source>
</evidence>
<dbReference type="Proteomes" id="UP001139333">
    <property type="component" value="Unassembled WGS sequence"/>
</dbReference>
<keyword evidence="5" id="KW-0805">Transcription regulation</keyword>
<dbReference type="InterPro" id="IPR039420">
    <property type="entry name" value="WalR-like"/>
</dbReference>
<dbReference type="InterPro" id="IPR016032">
    <property type="entry name" value="Sig_transdc_resp-reg_C-effctor"/>
</dbReference>
<dbReference type="PANTHER" id="PTHR48111:SF39">
    <property type="entry name" value="TRANSCRIPTIONAL REGULATORY PROTEIN CPXR"/>
    <property type="match status" value="1"/>
</dbReference>
<dbReference type="CDD" id="cd00383">
    <property type="entry name" value="trans_reg_C"/>
    <property type="match status" value="1"/>
</dbReference>
<dbReference type="RefSeq" id="WP_248995205.1">
    <property type="nucleotide sequence ID" value="NZ_JAKIKP010000004.1"/>
</dbReference>
<dbReference type="Gene3D" id="3.40.50.2300">
    <property type="match status" value="1"/>
</dbReference>
<evidence type="ECO:0000256" key="5">
    <source>
        <dbReference type="ARBA" id="ARBA00023015"/>
    </source>
</evidence>
<comment type="caution">
    <text evidence="12">The sequence shown here is derived from an EMBL/GenBank/DDBJ whole genome shotgun (WGS) entry which is preliminary data.</text>
</comment>
<dbReference type="PROSITE" id="PS50110">
    <property type="entry name" value="RESPONSE_REGULATORY"/>
    <property type="match status" value="1"/>
</dbReference>
<evidence type="ECO:0000313" key="13">
    <source>
        <dbReference type="Proteomes" id="UP001139333"/>
    </source>
</evidence>
<accession>A0A9X1ZN37</accession>
<dbReference type="InterPro" id="IPR001789">
    <property type="entry name" value="Sig_transdc_resp-reg_receiver"/>
</dbReference>
<dbReference type="SMART" id="SM00862">
    <property type="entry name" value="Trans_reg_C"/>
    <property type="match status" value="1"/>
</dbReference>